<dbReference type="GO" id="GO:0005737">
    <property type="term" value="C:cytoplasm"/>
    <property type="evidence" value="ECO:0007669"/>
    <property type="project" value="InterPro"/>
</dbReference>
<evidence type="ECO:0000256" key="2">
    <source>
        <dbReference type="ARBA" id="ARBA00022448"/>
    </source>
</evidence>
<feature type="repeat" description="ARM" evidence="6">
    <location>
        <begin position="116"/>
        <end position="148"/>
    </location>
</feature>
<dbReference type="EMBL" id="JANTQA010000036">
    <property type="protein sequence ID" value="KAJ3436482.1"/>
    <property type="molecule type" value="Genomic_DNA"/>
</dbReference>
<dbReference type="GO" id="GO:0006606">
    <property type="term" value="P:protein import into nucleus"/>
    <property type="evidence" value="ECO:0007669"/>
    <property type="project" value="InterPro"/>
</dbReference>
<dbReference type="Pfam" id="PF01749">
    <property type="entry name" value="IBB"/>
    <property type="match status" value="1"/>
</dbReference>
<evidence type="ECO:0000256" key="5">
    <source>
        <dbReference type="PIRNR" id="PIRNR005673"/>
    </source>
</evidence>
<evidence type="ECO:0000313" key="9">
    <source>
        <dbReference type="Proteomes" id="UP001146793"/>
    </source>
</evidence>
<comment type="caution">
    <text evidence="8">The sequence shown here is derived from an EMBL/GenBank/DDBJ whole genome shotgun (WGS) entry which is preliminary data.</text>
</comment>
<evidence type="ECO:0000256" key="1">
    <source>
        <dbReference type="ARBA" id="ARBA00010394"/>
    </source>
</evidence>
<keyword evidence="2 5" id="KW-0813">Transport</keyword>
<dbReference type="AlphaFoldDB" id="A0AAV7Z319"/>
<dbReference type="PANTHER" id="PTHR23316">
    <property type="entry name" value="IMPORTIN ALPHA"/>
    <property type="match status" value="1"/>
</dbReference>
<gene>
    <name evidence="8" type="ORF">M0812_18540</name>
</gene>
<organism evidence="8 9">
    <name type="scientific">Anaeramoeba flamelloides</name>
    <dbReference type="NCBI Taxonomy" id="1746091"/>
    <lineage>
        <taxon>Eukaryota</taxon>
        <taxon>Metamonada</taxon>
        <taxon>Anaeramoebidae</taxon>
        <taxon>Anaeramoeba</taxon>
    </lineage>
</organism>
<dbReference type="Gene3D" id="1.25.10.10">
    <property type="entry name" value="Leucine-rich Repeat Variant"/>
    <property type="match status" value="1"/>
</dbReference>
<feature type="domain" description="IBB" evidence="7">
    <location>
        <begin position="1"/>
        <end position="58"/>
    </location>
</feature>
<keyword evidence="3" id="KW-0677">Repeat</keyword>
<dbReference type="PROSITE" id="PS50176">
    <property type="entry name" value="ARM_REPEAT"/>
    <property type="match status" value="2"/>
</dbReference>
<dbReference type="Proteomes" id="UP001146793">
    <property type="component" value="Unassembled WGS sequence"/>
</dbReference>
<evidence type="ECO:0000259" key="7">
    <source>
        <dbReference type="PROSITE" id="PS51214"/>
    </source>
</evidence>
<dbReference type="SMART" id="SM00185">
    <property type="entry name" value="ARM"/>
    <property type="match status" value="7"/>
</dbReference>
<evidence type="ECO:0000313" key="8">
    <source>
        <dbReference type="EMBL" id="KAJ3436482.1"/>
    </source>
</evidence>
<dbReference type="Pfam" id="PF00514">
    <property type="entry name" value="Arm"/>
    <property type="match status" value="3"/>
</dbReference>
<dbReference type="InterPro" id="IPR002652">
    <property type="entry name" value="Importin-a_IBB"/>
</dbReference>
<evidence type="ECO:0000256" key="3">
    <source>
        <dbReference type="ARBA" id="ARBA00022737"/>
    </source>
</evidence>
<dbReference type="InterPro" id="IPR011989">
    <property type="entry name" value="ARM-like"/>
</dbReference>
<dbReference type="InterPro" id="IPR024931">
    <property type="entry name" value="Importin_alpha"/>
</dbReference>
<reference evidence="8" key="1">
    <citation type="submission" date="2022-08" db="EMBL/GenBank/DDBJ databases">
        <title>Novel sulphate-reducing endosymbionts in the free-living metamonad Anaeramoeba.</title>
        <authorList>
            <person name="Jerlstrom-Hultqvist J."/>
            <person name="Cepicka I."/>
            <person name="Gallot-Lavallee L."/>
            <person name="Salas-Leiva D."/>
            <person name="Curtis B.A."/>
            <person name="Zahonova K."/>
            <person name="Pipaliya S."/>
            <person name="Dacks J."/>
            <person name="Roger A.J."/>
        </authorList>
    </citation>
    <scope>NUCLEOTIDE SEQUENCE</scope>
    <source>
        <strain evidence="8">Busselton2</strain>
    </source>
</reference>
<dbReference type="InterPro" id="IPR000225">
    <property type="entry name" value="Armadillo"/>
</dbReference>
<sequence>MSSLFQKRLEKRKKEFKKLSNVENSRNKRYKMQVQLSKNKREQTIMKKRKMYQDVNNTISLNNEELELEKKISMLPTFVQQMEDSNRETKMSSILEIIKMLTVEDYPPIRQIIKSGAIPKLINFLQNSDDLEIQFNSAWALTNLATGNTTDTTNLVKHNIIPVMVDLVESKSEKIVLQAVWALGNIAADSIEHRDLVLKTRTIQQLSNIIKKSENIELLRKTNWTLSTLVQGDELPQWELIKDTLPIFYNFLYTEDIELIKDSCIALGFFTMIKKPETLKIITLKFCKHLVELLEMQNVLLIHPILRIFGNIVAGSNKETQYVLDGGVLPIMKEFLEKRPRIIRQEICWALSNICAGTTEQKSAIIHTNFIPILIGVSQNDCLRVRYEAAWVLINLCITGKSEQIAYMVLCKVLTAFKECLKDFYDINIIYKIFLAIESVLQTGYLEGQKCRKQNNLYARDFEEIGGIKVLESFFENKNDKVSRIVNEIYKKYFSKREEEEEESLDFFNWPSDQWGSDERKEPHVIYEGEGRIKILLYGNKEEELPMELEK</sequence>
<dbReference type="InterPro" id="IPR016024">
    <property type="entry name" value="ARM-type_fold"/>
</dbReference>
<accession>A0AAV7Z319</accession>
<dbReference type="SUPFAM" id="SSF48371">
    <property type="entry name" value="ARM repeat"/>
    <property type="match status" value="1"/>
</dbReference>
<feature type="repeat" description="ARM" evidence="6">
    <location>
        <begin position="159"/>
        <end position="189"/>
    </location>
</feature>
<evidence type="ECO:0000256" key="4">
    <source>
        <dbReference type="ARBA" id="ARBA00022927"/>
    </source>
</evidence>
<evidence type="ECO:0000256" key="6">
    <source>
        <dbReference type="PROSITE-ProRule" id="PRU00259"/>
    </source>
</evidence>
<dbReference type="PIRSF" id="PIRSF005673">
    <property type="entry name" value="Importin_alpha"/>
    <property type="match status" value="1"/>
</dbReference>
<comment type="similarity">
    <text evidence="1 5">Belongs to the importin alpha family.</text>
</comment>
<dbReference type="PROSITE" id="PS51214">
    <property type="entry name" value="IBB"/>
    <property type="match status" value="1"/>
</dbReference>
<name>A0AAV7Z319_9EUKA</name>
<dbReference type="GO" id="GO:0061608">
    <property type="term" value="F:nuclear import signal receptor activity"/>
    <property type="evidence" value="ECO:0007669"/>
    <property type="project" value="InterPro"/>
</dbReference>
<keyword evidence="4 5" id="KW-0653">Protein transport</keyword>
<protein>
    <recommendedName>
        <fullName evidence="5">Importin subunit alpha</fullName>
    </recommendedName>
</protein>
<proteinExistence type="inferred from homology"/>